<keyword evidence="3" id="KW-1185">Reference proteome</keyword>
<keyword evidence="1" id="KW-0732">Signal</keyword>
<organism evidence="2 3">
    <name type="scientific">Luteibacter anthropi</name>
    <dbReference type="NCBI Taxonomy" id="564369"/>
    <lineage>
        <taxon>Bacteria</taxon>
        <taxon>Pseudomonadati</taxon>
        <taxon>Pseudomonadota</taxon>
        <taxon>Gammaproteobacteria</taxon>
        <taxon>Lysobacterales</taxon>
        <taxon>Rhodanobacteraceae</taxon>
        <taxon>Luteibacter</taxon>
    </lineage>
</organism>
<gene>
    <name evidence="2" type="ORF">HBF25_12375</name>
</gene>
<reference evidence="2 3" key="1">
    <citation type="submission" date="2020-03" db="EMBL/GenBank/DDBJ databases">
        <authorList>
            <person name="Lai Q."/>
        </authorList>
    </citation>
    <scope>NUCLEOTIDE SEQUENCE [LARGE SCALE GENOMIC DNA]</scope>
    <source>
        <strain evidence="2 3">CCUG 25036</strain>
    </source>
</reference>
<accession>A0A7X5UB70</accession>
<proteinExistence type="predicted"/>
<feature type="chain" id="PRO_5030552105" evidence="1">
    <location>
        <begin position="25"/>
        <end position="192"/>
    </location>
</feature>
<dbReference type="Proteomes" id="UP000490980">
    <property type="component" value="Unassembled WGS sequence"/>
</dbReference>
<dbReference type="RefSeq" id="WP_166948848.1">
    <property type="nucleotide sequence ID" value="NZ_CP077072.1"/>
</dbReference>
<dbReference type="AlphaFoldDB" id="A0A7X5UB70"/>
<comment type="caution">
    <text evidence="2">The sequence shown here is derived from an EMBL/GenBank/DDBJ whole genome shotgun (WGS) entry which is preliminary data.</text>
</comment>
<evidence type="ECO:0000256" key="1">
    <source>
        <dbReference type="SAM" id="SignalP"/>
    </source>
</evidence>
<sequence length="192" mass="20867">MFRNALRWKAAMLAAALCPLASLAQDAAPAPEVTGSGGHFLRFSSTQVVVPQTPQERQAFEQARDHSYVSQDTGKVLAAAAAVLAQEGYASVEVDSEFHQINARHDETLVTTRREILRGVLKARGVPLPAKADHQSTEAFIAAESEGRTVKLRTRFRLTVWDSKGDARTSIVSDPGAYRDFYAGIDKRLAGS</sequence>
<name>A0A7X5UB70_9GAMM</name>
<evidence type="ECO:0000313" key="2">
    <source>
        <dbReference type="EMBL" id="NII07180.1"/>
    </source>
</evidence>
<dbReference type="EMBL" id="JAARLZ010000006">
    <property type="protein sequence ID" value="NII07180.1"/>
    <property type="molecule type" value="Genomic_DNA"/>
</dbReference>
<evidence type="ECO:0000313" key="3">
    <source>
        <dbReference type="Proteomes" id="UP000490980"/>
    </source>
</evidence>
<protein>
    <submittedName>
        <fullName evidence="2">Uncharacterized protein</fullName>
    </submittedName>
</protein>
<feature type="signal peptide" evidence="1">
    <location>
        <begin position="1"/>
        <end position="24"/>
    </location>
</feature>